<reference evidence="2 3" key="1">
    <citation type="submission" date="2020-01" db="EMBL/GenBank/DDBJ databases">
        <title>Microvirga sp. nov., an arsenate reduction bacterium isolated from Tibet hotspring sediments.</title>
        <authorList>
            <person name="Yuan C.-G."/>
        </authorList>
    </citation>
    <scope>NUCLEOTIDE SEQUENCE [LARGE SCALE GENOMIC DNA]</scope>
    <source>
        <strain evidence="2 3">SYSU G3D203</strain>
    </source>
</reference>
<feature type="transmembrane region" description="Helical" evidence="1">
    <location>
        <begin position="47"/>
        <end position="72"/>
    </location>
</feature>
<keyword evidence="1" id="KW-1133">Transmembrane helix</keyword>
<dbReference type="EMBL" id="JAAAXJ010000020">
    <property type="protein sequence ID" value="NBJ26841.1"/>
    <property type="molecule type" value="Genomic_DNA"/>
</dbReference>
<sequence>MMAVKIICFAAIGAMLGLIVFFVLSFVAVMLLGSLVKPLGLDLHHLFPLYAGILFTLLGLPIGGYYGMIFALRSRGFSIGDYYRSVRDFLNGP</sequence>
<gene>
    <name evidence="2" type="ORF">GR303_21110</name>
</gene>
<keyword evidence="1" id="KW-0812">Transmembrane</keyword>
<organism evidence="2 3">
    <name type="scientific">Microvirga arsenatis</name>
    <dbReference type="NCBI Taxonomy" id="2692265"/>
    <lineage>
        <taxon>Bacteria</taxon>
        <taxon>Pseudomonadati</taxon>
        <taxon>Pseudomonadota</taxon>
        <taxon>Alphaproteobacteria</taxon>
        <taxon>Hyphomicrobiales</taxon>
        <taxon>Methylobacteriaceae</taxon>
        <taxon>Microvirga</taxon>
    </lineage>
</organism>
<keyword evidence="3" id="KW-1185">Reference proteome</keyword>
<evidence type="ECO:0000313" key="2">
    <source>
        <dbReference type="EMBL" id="NBJ26841.1"/>
    </source>
</evidence>
<keyword evidence="1" id="KW-0472">Membrane</keyword>
<proteinExistence type="predicted"/>
<evidence type="ECO:0000313" key="3">
    <source>
        <dbReference type="Proteomes" id="UP000818323"/>
    </source>
</evidence>
<comment type="caution">
    <text evidence="2">The sequence shown here is derived from an EMBL/GenBank/DDBJ whole genome shotgun (WGS) entry which is preliminary data.</text>
</comment>
<dbReference type="RefSeq" id="WP_161725663.1">
    <property type="nucleotide sequence ID" value="NZ_JAAAXI010000023.1"/>
</dbReference>
<name>A0ABW9Z7G6_9HYPH</name>
<dbReference type="Proteomes" id="UP000818323">
    <property type="component" value="Unassembled WGS sequence"/>
</dbReference>
<evidence type="ECO:0000256" key="1">
    <source>
        <dbReference type="SAM" id="Phobius"/>
    </source>
</evidence>
<feature type="transmembrane region" description="Helical" evidence="1">
    <location>
        <begin position="7"/>
        <end position="35"/>
    </location>
</feature>
<accession>A0ABW9Z7G6</accession>
<protein>
    <submittedName>
        <fullName evidence="2">Uncharacterized protein</fullName>
    </submittedName>
</protein>